<feature type="non-terminal residue" evidence="1">
    <location>
        <position position="87"/>
    </location>
</feature>
<sequence>MAKTKITAESPKIGMLSLSVSVINGQHGGLLLAIGFIKLTEMPIEYCFTPPIPNSVVDSSYHIIMVVLPLNQLYVYQPRLIQCKSLF</sequence>
<protein>
    <submittedName>
        <fullName evidence="1">Uncharacterized protein</fullName>
    </submittedName>
</protein>
<proteinExistence type="predicted"/>
<evidence type="ECO:0000313" key="1">
    <source>
        <dbReference type="EMBL" id="KKL24801.1"/>
    </source>
</evidence>
<gene>
    <name evidence="1" type="ORF">LCGC14_2411710</name>
</gene>
<dbReference type="EMBL" id="LAZR01036452">
    <property type="protein sequence ID" value="KKL24801.1"/>
    <property type="molecule type" value="Genomic_DNA"/>
</dbReference>
<comment type="caution">
    <text evidence="1">The sequence shown here is derived from an EMBL/GenBank/DDBJ whole genome shotgun (WGS) entry which is preliminary data.</text>
</comment>
<name>A0A0F9E4H3_9ZZZZ</name>
<organism evidence="1">
    <name type="scientific">marine sediment metagenome</name>
    <dbReference type="NCBI Taxonomy" id="412755"/>
    <lineage>
        <taxon>unclassified sequences</taxon>
        <taxon>metagenomes</taxon>
        <taxon>ecological metagenomes</taxon>
    </lineage>
</organism>
<dbReference type="AlphaFoldDB" id="A0A0F9E4H3"/>
<reference evidence="1" key="1">
    <citation type="journal article" date="2015" name="Nature">
        <title>Complex archaea that bridge the gap between prokaryotes and eukaryotes.</title>
        <authorList>
            <person name="Spang A."/>
            <person name="Saw J.H."/>
            <person name="Jorgensen S.L."/>
            <person name="Zaremba-Niedzwiedzka K."/>
            <person name="Martijn J."/>
            <person name="Lind A.E."/>
            <person name="van Eijk R."/>
            <person name="Schleper C."/>
            <person name="Guy L."/>
            <person name="Ettema T.J."/>
        </authorList>
    </citation>
    <scope>NUCLEOTIDE SEQUENCE</scope>
</reference>
<accession>A0A0F9E4H3</accession>